<accession>A0A8K0P042</accession>
<dbReference type="OrthoDB" id="6339480at2759"/>
<dbReference type="InterPro" id="IPR052808">
    <property type="entry name" value="GPCR_Mth-like"/>
</dbReference>
<keyword evidence="2" id="KW-0732">Signal</keyword>
<dbReference type="CDD" id="cd15039">
    <property type="entry name" value="7tmB3_Methuselah-like"/>
    <property type="match status" value="1"/>
</dbReference>
<feature type="transmembrane region" description="Helical" evidence="1">
    <location>
        <begin position="361"/>
        <end position="383"/>
    </location>
</feature>
<keyword evidence="4" id="KW-1185">Reference proteome</keyword>
<proteinExistence type="predicted"/>
<protein>
    <recommendedName>
        <fullName evidence="5">G-protein coupled receptor Mth-like 5</fullName>
    </recommendedName>
</protein>
<dbReference type="PANTHER" id="PTHR46953:SF2">
    <property type="entry name" value="G-PROTEIN COUPLED RECEPTOR MTH-LIKE 5-RELATED"/>
    <property type="match status" value="1"/>
</dbReference>
<dbReference type="Gene3D" id="1.20.1070.10">
    <property type="entry name" value="Rhodopsin 7-helix transmembrane proteins"/>
    <property type="match status" value="1"/>
</dbReference>
<name>A0A8K0P042_LADFU</name>
<evidence type="ECO:0000313" key="3">
    <source>
        <dbReference type="EMBL" id="KAG8228112.1"/>
    </source>
</evidence>
<dbReference type="AlphaFoldDB" id="A0A8K0P042"/>
<dbReference type="PANTHER" id="PTHR46953">
    <property type="entry name" value="G-PROTEIN COUPLED RECEPTOR MTH-LIKE 1-RELATED"/>
    <property type="match status" value="1"/>
</dbReference>
<feature type="transmembrane region" description="Helical" evidence="1">
    <location>
        <begin position="216"/>
        <end position="234"/>
    </location>
</feature>
<evidence type="ECO:0000256" key="2">
    <source>
        <dbReference type="SAM" id="SignalP"/>
    </source>
</evidence>
<feature type="transmembrane region" description="Helical" evidence="1">
    <location>
        <begin position="321"/>
        <end position="341"/>
    </location>
</feature>
<feature type="transmembrane region" description="Helical" evidence="1">
    <location>
        <begin position="241"/>
        <end position="259"/>
    </location>
</feature>
<dbReference type="Proteomes" id="UP000792457">
    <property type="component" value="Unassembled WGS sequence"/>
</dbReference>
<dbReference type="EMBL" id="KZ308359">
    <property type="protein sequence ID" value="KAG8228112.1"/>
    <property type="molecule type" value="Genomic_DNA"/>
</dbReference>
<evidence type="ECO:0000313" key="4">
    <source>
        <dbReference type="Proteomes" id="UP000792457"/>
    </source>
</evidence>
<evidence type="ECO:0008006" key="5">
    <source>
        <dbReference type="Google" id="ProtNLM"/>
    </source>
</evidence>
<reference evidence="3" key="2">
    <citation type="submission" date="2017-10" db="EMBL/GenBank/DDBJ databases">
        <title>Ladona fulva Genome sequencing and assembly.</title>
        <authorList>
            <person name="Murali S."/>
            <person name="Richards S."/>
            <person name="Bandaranaike D."/>
            <person name="Bellair M."/>
            <person name="Blankenburg K."/>
            <person name="Chao H."/>
            <person name="Dinh H."/>
            <person name="Doddapaneni H."/>
            <person name="Dugan-Rocha S."/>
            <person name="Elkadiri S."/>
            <person name="Gnanaolivu R."/>
            <person name="Hernandez B."/>
            <person name="Skinner E."/>
            <person name="Javaid M."/>
            <person name="Lee S."/>
            <person name="Li M."/>
            <person name="Ming W."/>
            <person name="Munidasa M."/>
            <person name="Muniz J."/>
            <person name="Nguyen L."/>
            <person name="Hughes D."/>
            <person name="Osuji N."/>
            <person name="Pu L.-L."/>
            <person name="Puazo M."/>
            <person name="Qu C."/>
            <person name="Quiroz J."/>
            <person name="Raj R."/>
            <person name="Weissenberger G."/>
            <person name="Xin Y."/>
            <person name="Zou X."/>
            <person name="Han Y."/>
            <person name="Worley K."/>
            <person name="Muzny D."/>
            <person name="Gibbs R."/>
        </authorList>
    </citation>
    <scope>NUCLEOTIDE SEQUENCE</scope>
    <source>
        <strain evidence="3">Sampled in the wild</strain>
    </source>
</reference>
<feature type="transmembrane region" description="Helical" evidence="1">
    <location>
        <begin position="279"/>
        <end position="300"/>
    </location>
</feature>
<feature type="signal peptide" evidence="2">
    <location>
        <begin position="1"/>
        <end position="26"/>
    </location>
</feature>
<sequence>MVKSMGLEALALAAVVAMAFAPGVSSGEGMESPPEAIVQQAGKRPPVIVHKCCDSDELLVAQPKAPSRCMLVENDTDTWRPVFTSETGESNVLPAGGAGFEVVHGMTQCGAQPPWPVYQYPGSQDELVLLPNGRLRHFTLPPHSQEDHWDEDDPDRPPRHFFDFEQGSYCLDKVRQLSGSEVLFAALCAPDGDHGGGTVGRWASADFVLRLVVDPMLHALGIGCCIVVAVAHFVVPQLRDLAGNIVSSMCVSLIVAYAADTVRIFQGFGQHVSFLSADIILYGSLLTAFLWLNVMGYYVWKTFRSRNVYIRITDGKKYCYYSMYVYSCAVVFTCLAVFSHFFLDTAPAVKKPPPAERTLGWLGMAIFFTAIAFTVLVNVYFYVTTRQTILKMSSYGRIHQKMKFSFKMFIKLFLVITTTWLFLLLSWFKYDALYYIYIVINGLQGPLILYICICQRRVLFLVKKYCCFEGCLSPCCRPDDVPGSSEWGEEMASMNA</sequence>
<feature type="transmembrane region" description="Helical" evidence="1">
    <location>
        <begin position="404"/>
        <end position="428"/>
    </location>
</feature>
<keyword evidence="1" id="KW-0472">Membrane</keyword>
<reference evidence="3" key="1">
    <citation type="submission" date="2013-04" db="EMBL/GenBank/DDBJ databases">
        <authorList>
            <person name="Qu J."/>
            <person name="Murali S.C."/>
            <person name="Bandaranaike D."/>
            <person name="Bellair M."/>
            <person name="Blankenburg K."/>
            <person name="Chao H."/>
            <person name="Dinh H."/>
            <person name="Doddapaneni H."/>
            <person name="Downs B."/>
            <person name="Dugan-Rocha S."/>
            <person name="Elkadiri S."/>
            <person name="Gnanaolivu R.D."/>
            <person name="Hernandez B."/>
            <person name="Javaid M."/>
            <person name="Jayaseelan J.C."/>
            <person name="Lee S."/>
            <person name="Li M."/>
            <person name="Ming W."/>
            <person name="Munidasa M."/>
            <person name="Muniz J."/>
            <person name="Nguyen L."/>
            <person name="Ongeri F."/>
            <person name="Osuji N."/>
            <person name="Pu L.-L."/>
            <person name="Puazo M."/>
            <person name="Qu C."/>
            <person name="Quiroz J."/>
            <person name="Raj R."/>
            <person name="Weissenberger G."/>
            <person name="Xin Y."/>
            <person name="Zou X."/>
            <person name="Han Y."/>
            <person name="Richards S."/>
            <person name="Worley K."/>
            <person name="Muzny D."/>
            <person name="Gibbs R."/>
        </authorList>
    </citation>
    <scope>NUCLEOTIDE SEQUENCE</scope>
    <source>
        <strain evidence="3">Sampled in the wild</strain>
    </source>
</reference>
<feature type="chain" id="PRO_5035443804" description="G-protein coupled receptor Mth-like 5" evidence="2">
    <location>
        <begin position="27"/>
        <end position="496"/>
    </location>
</feature>
<keyword evidence="1" id="KW-0812">Transmembrane</keyword>
<evidence type="ECO:0000256" key="1">
    <source>
        <dbReference type="SAM" id="Phobius"/>
    </source>
</evidence>
<organism evidence="3 4">
    <name type="scientific">Ladona fulva</name>
    <name type="common">Scarce chaser dragonfly</name>
    <name type="synonym">Libellula fulva</name>
    <dbReference type="NCBI Taxonomy" id="123851"/>
    <lineage>
        <taxon>Eukaryota</taxon>
        <taxon>Metazoa</taxon>
        <taxon>Ecdysozoa</taxon>
        <taxon>Arthropoda</taxon>
        <taxon>Hexapoda</taxon>
        <taxon>Insecta</taxon>
        <taxon>Pterygota</taxon>
        <taxon>Palaeoptera</taxon>
        <taxon>Odonata</taxon>
        <taxon>Epiprocta</taxon>
        <taxon>Anisoptera</taxon>
        <taxon>Libelluloidea</taxon>
        <taxon>Libellulidae</taxon>
        <taxon>Ladona</taxon>
    </lineage>
</organism>
<feature type="transmembrane region" description="Helical" evidence="1">
    <location>
        <begin position="434"/>
        <end position="454"/>
    </location>
</feature>
<comment type="caution">
    <text evidence="3">The sequence shown here is derived from an EMBL/GenBank/DDBJ whole genome shotgun (WGS) entry which is preliminary data.</text>
</comment>
<keyword evidence="1" id="KW-1133">Transmembrane helix</keyword>
<gene>
    <name evidence="3" type="ORF">J437_LFUL000114</name>
</gene>